<accession>A0A5J4L3K8</accession>
<reference evidence="1" key="1">
    <citation type="submission" date="2019-10" db="EMBL/GenBank/DDBJ databases">
        <title>Metagenomic sequencing of thiosulfate-disproportionating enrichment culture.</title>
        <authorList>
            <person name="Umezawa K."/>
            <person name="Kojima H."/>
            <person name="Fukui M."/>
        </authorList>
    </citation>
    <scope>NUCLEOTIDE SEQUENCE</scope>
    <source>
        <strain evidence="1">45J</strain>
    </source>
</reference>
<dbReference type="SUPFAM" id="SSF109755">
    <property type="entry name" value="PhoU-like"/>
    <property type="match status" value="1"/>
</dbReference>
<evidence type="ECO:0008006" key="2">
    <source>
        <dbReference type="Google" id="ProtNLM"/>
    </source>
</evidence>
<proteinExistence type="predicted"/>
<gene>
    <name evidence="1" type="ORF">A45J_1993</name>
</gene>
<dbReference type="EMBL" id="BLAB01000001">
    <property type="protein sequence ID" value="GER94233.1"/>
    <property type="molecule type" value="Genomic_DNA"/>
</dbReference>
<dbReference type="InterPro" id="IPR038078">
    <property type="entry name" value="PhoU-like_sf"/>
</dbReference>
<dbReference type="AlphaFoldDB" id="A0A5J4L3K8"/>
<protein>
    <recommendedName>
        <fullName evidence="2">PhoU domain-containing protein</fullName>
    </recommendedName>
</protein>
<dbReference type="Gene3D" id="1.20.58.220">
    <property type="entry name" value="Phosphate transport system protein phou homolog 2, domain 2"/>
    <property type="match status" value="1"/>
</dbReference>
<evidence type="ECO:0000313" key="1">
    <source>
        <dbReference type="EMBL" id="GER94233.1"/>
    </source>
</evidence>
<organism evidence="1">
    <name type="scientific">hot springs metagenome</name>
    <dbReference type="NCBI Taxonomy" id="433727"/>
    <lineage>
        <taxon>unclassified sequences</taxon>
        <taxon>metagenomes</taxon>
        <taxon>ecological metagenomes</taxon>
    </lineage>
</organism>
<sequence length="205" mass="23308">MKEDVKELLKTMYDMANNAENCISLLQTAFIYNSLKPLKDCESNIEAIKKAEPALTKKITELARDNPELKQYISVPVHLLRIGENIEKLTGLMNKKIKDNILFSDKAVTEITFLLQRLIDILRPTADMILAKNTILRRYVEESEAGIVKRATEYATLHEERLIEGLCLPVASSLYINMLDAIKGIAWHAKEIAIKLVEWSLPKAQ</sequence>
<name>A0A5J4L3K8_9ZZZZ</name>
<comment type="caution">
    <text evidence="1">The sequence shown here is derived from an EMBL/GenBank/DDBJ whole genome shotgun (WGS) entry which is preliminary data.</text>
</comment>